<evidence type="ECO:0000256" key="2">
    <source>
        <dbReference type="SAM" id="Phobius"/>
    </source>
</evidence>
<reference evidence="4" key="1">
    <citation type="journal article" date="2020" name="Stud. Mycol.">
        <title>101 Dothideomycetes genomes: a test case for predicting lifestyles and emergence of pathogens.</title>
        <authorList>
            <person name="Haridas S."/>
            <person name="Albert R."/>
            <person name="Binder M."/>
            <person name="Bloem J."/>
            <person name="Labutti K."/>
            <person name="Salamov A."/>
            <person name="Andreopoulos B."/>
            <person name="Baker S."/>
            <person name="Barry K."/>
            <person name="Bills G."/>
            <person name="Bluhm B."/>
            <person name="Cannon C."/>
            <person name="Castanera R."/>
            <person name="Culley D."/>
            <person name="Daum C."/>
            <person name="Ezra D."/>
            <person name="Gonzalez J."/>
            <person name="Henrissat B."/>
            <person name="Kuo A."/>
            <person name="Liang C."/>
            <person name="Lipzen A."/>
            <person name="Lutzoni F."/>
            <person name="Magnuson J."/>
            <person name="Mondo S."/>
            <person name="Nolan M."/>
            <person name="Ohm R."/>
            <person name="Pangilinan J."/>
            <person name="Park H.-J."/>
            <person name="Ramirez L."/>
            <person name="Alfaro M."/>
            <person name="Sun H."/>
            <person name="Tritt A."/>
            <person name="Yoshinaga Y."/>
            <person name="Zwiers L.-H."/>
            <person name="Turgeon B."/>
            <person name="Goodwin S."/>
            <person name="Spatafora J."/>
            <person name="Crous P."/>
            <person name="Grigoriev I."/>
        </authorList>
    </citation>
    <scope>NUCLEOTIDE SEQUENCE</scope>
    <source>
        <strain evidence="4">CBS 122367</strain>
    </source>
</reference>
<keyword evidence="2" id="KW-1133">Transmembrane helix</keyword>
<feature type="compositionally biased region" description="Low complexity" evidence="1">
    <location>
        <begin position="305"/>
        <end position="320"/>
    </location>
</feature>
<feature type="transmembrane region" description="Helical" evidence="2">
    <location>
        <begin position="176"/>
        <end position="194"/>
    </location>
</feature>
<keyword evidence="5" id="KW-1185">Reference proteome</keyword>
<evidence type="ECO:0000256" key="1">
    <source>
        <dbReference type="SAM" id="MobiDB-lite"/>
    </source>
</evidence>
<dbReference type="InterPro" id="IPR056120">
    <property type="entry name" value="DUF7703"/>
</dbReference>
<keyword evidence="2" id="KW-0812">Transmembrane</keyword>
<evidence type="ECO:0000259" key="3">
    <source>
        <dbReference type="Pfam" id="PF24802"/>
    </source>
</evidence>
<feature type="transmembrane region" description="Helical" evidence="2">
    <location>
        <begin position="31"/>
        <end position="53"/>
    </location>
</feature>
<protein>
    <recommendedName>
        <fullName evidence="3">DUF7703 domain-containing protein</fullName>
    </recommendedName>
</protein>
<sequence>MSPAFTALPIYTTIELTACIFYTFRRYTGLYFYSVLATTWGVTIHAIGFILKFCVPECNWILATVLAEIGWVGMVTGFGVVLSSRMGLLVRSWRVRRWALIMIIVDAFLFHVPTIVFQFGVSNGPTHKKYLPYMAPMERIQVAAFTIQEVTLSAIYIYATLQYLRTSLQKSTRRTIVLLVGIQIAVILLDVIIIDLDYCEFFTLKAVIHSFVYAVKLQLEFVILNDVKAMARRGVLAPSTLLTVRLTGRSSETGNNVPSLPAKPSGKKWWPSRPVLPSLPMVSAFSTTEILRPAADVEGYAEGYAGSAGSGTTVGRRSGSQTSKGSEETEKVGSSRMSSHR</sequence>
<organism evidence="4 5">
    <name type="scientific">Lentithecium fluviatile CBS 122367</name>
    <dbReference type="NCBI Taxonomy" id="1168545"/>
    <lineage>
        <taxon>Eukaryota</taxon>
        <taxon>Fungi</taxon>
        <taxon>Dikarya</taxon>
        <taxon>Ascomycota</taxon>
        <taxon>Pezizomycotina</taxon>
        <taxon>Dothideomycetes</taxon>
        <taxon>Pleosporomycetidae</taxon>
        <taxon>Pleosporales</taxon>
        <taxon>Massarineae</taxon>
        <taxon>Lentitheciaceae</taxon>
        <taxon>Lentithecium</taxon>
    </lineage>
</organism>
<feature type="transmembrane region" description="Helical" evidence="2">
    <location>
        <begin position="140"/>
        <end position="164"/>
    </location>
</feature>
<name>A0A6G1J8A7_9PLEO</name>
<feature type="region of interest" description="Disordered" evidence="1">
    <location>
        <begin position="305"/>
        <end position="341"/>
    </location>
</feature>
<accession>A0A6G1J8A7</accession>
<feature type="transmembrane region" description="Helical" evidence="2">
    <location>
        <begin position="59"/>
        <end position="82"/>
    </location>
</feature>
<proteinExistence type="predicted"/>
<dbReference type="OrthoDB" id="405906at2759"/>
<dbReference type="AlphaFoldDB" id="A0A6G1J8A7"/>
<dbReference type="Pfam" id="PF24802">
    <property type="entry name" value="DUF7703"/>
    <property type="match status" value="1"/>
</dbReference>
<feature type="transmembrane region" description="Helical" evidence="2">
    <location>
        <begin position="6"/>
        <end position="24"/>
    </location>
</feature>
<feature type="transmembrane region" description="Helical" evidence="2">
    <location>
        <begin position="98"/>
        <end position="120"/>
    </location>
</feature>
<dbReference type="PANTHER" id="PTHR37013:SF3">
    <property type="entry name" value="INTEGRAL MEMBRANE PROTEIN (AFU_ORTHOLOGUE AFUA_1G05950)"/>
    <property type="match status" value="1"/>
</dbReference>
<keyword evidence="2" id="KW-0472">Membrane</keyword>
<dbReference type="Proteomes" id="UP000799291">
    <property type="component" value="Unassembled WGS sequence"/>
</dbReference>
<feature type="domain" description="DUF7703" evidence="3">
    <location>
        <begin position="4"/>
        <end position="232"/>
    </location>
</feature>
<evidence type="ECO:0000313" key="5">
    <source>
        <dbReference type="Proteomes" id="UP000799291"/>
    </source>
</evidence>
<dbReference type="PANTHER" id="PTHR37013">
    <property type="entry name" value="INTEGRAL MEMBRANE PROTEIN (AFU_ORTHOLOGUE AFUA_1G05950)-RELATED"/>
    <property type="match status" value="1"/>
</dbReference>
<dbReference type="EMBL" id="MU005577">
    <property type="protein sequence ID" value="KAF2686423.1"/>
    <property type="molecule type" value="Genomic_DNA"/>
</dbReference>
<evidence type="ECO:0000313" key="4">
    <source>
        <dbReference type="EMBL" id="KAF2686423.1"/>
    </source>
</evidence>
<gene>
    <name evidence="4" type="ORF">K458DRAFT_486381</name>
</gene>